<gene>
    <name evidence="1" type="ORF">BISA_1379</name>
</gene>
<reference evidence="1 2" key="1">
    <citation type="submission" date="2014-03" db="EMBL/GenBank/DDBJ databases">
        <title>Genomics of Bifidobacteria.</title>
        <authorList>
            <person name="Ventura M."/>
            <person name="Milani C."/>
            <person name="Lugli G.A."/>
        </authorList>
    </citation>
    <scope>NUCLEOTIDE SEQUENCE [LARGE SCALE GENOMIC DNA]</scope>
    <source>
        <strain evidence="1 2">DSM 23967</strain>
    </source>
</reference>
<protein>
    <submittedName>
        <fullName evidence="1">Putative modification methylase HaeIII</fullName>
    </submittedName>
</protein>
<dbReference type="EMBL" id="JGZN01000006">
    <property type="protein sequence ID" value="KFI93213.1"/>
    <property type="molecule type" value="Genomic_DNA"/>
</dbReference>
<name>A0A087DCG3_9BIFI</name>
<evidence type="ECO:0000313" key="1">
    <source>
        <dbReference type="EMBL" id="KFI93213.1"/>
    </source>
</evidence>
<dbReference type="RefSeq" id="WP_033890422.1">
    <property type="nucleotide sequence ID" value="NZ_JDUT01000003.1"/>
</dbReference>
<dbReference type="AlphaFoldDB" id="A0A087DCG3"/>
<proteinExistence type="predicted"/>
<sequence>MMITLAEYAAVHGKAPVSVRQMIARGSLRTAEKVAGNWMIDADEPYPDNRRKGDGFEMRHGMYVVDEIAYPKGAIIPVYVRIGADWYRKEKSLLGISPTNPAPTWTPNPFRNGTRKEPLAWLFAIDVYGCVPRDTDHVRKHTGRSVTTAELDRIREKTGMKPLGERESVRGAHYGPEYAFTIREAFYELEDDETAQRLADGLRRLGIEADHCMPRTIGIRID</sequence>
<keyword evidence="1" id="KW-0489">Methyltransferase</keyword>
<dbReference type="Proteomes" id="UP000029066">
    <property type="component" value="Unassembled WGS sequence"/>
</dbReference>
<dbReference type="GO" id="GO:0032259">
    <property type="term" value="P:methylation"/>
    <property type="evidence" value="ECO:0007669"/>
    <property type="project" value="UniProtKB-KW"/>
</dbReference>
<organism evidence="1 2">
    <name type="scientific">Bifidobacterium saguini DSM 23967</name>
    <dbReference type="NCBI Taxonomy" id="1437607"/>
    <lineage>
        <taxon>Bacteria</taxon>
        <taxon>Bacillati</taxon>
        <taxon>Actinomycetota</taxon>
        <taxon>Actinomycetes</taxon>
        <taxon>Bifidobacteriales</taxon>
        <taxon>Bifidobacteriaceae</taxon>
        <taxon>Bifidobacterium</taxon>
    </lineage>
</organism>
<dbReference type="GO" id="GO:0008168">
    <property type="term" value="F:methyltransferase activity"/>
    <property type="evidence" value="ECO:0007669"/>
    <property type="project" value="UniProtKB-KW"/>
</dbReference>
<dbReference type="STRING" id="1437607.BISA_1379"/>
<evidence type="ECO:0000313" key="2">
    <source>
        <dbReference type="Proteomes" id="UP000029066"/>
    </source>
</evidence>
<keyword evidence="1" id="KW-0808">Transferase</keyword>
<dbReference type="OrthoDB" id="26294at2"/>
<comment type="caution">
    <text evidence="1">The sequence shown here is derived from an EMBL/GenBank/DDBJ whole genome shotgun (WGS) entry which is preliminary data.</text>
</comment>
<accession>A0A087DCG3</accession>